<feature type="compositionally biased region" description="Polar residues" evidence="1">
    <location>
        <begin position="127"/>
        <end position="138"/>
    </location>
</feature>
<sequence>MGSGPSKSAAQSTIRKFPNRAPGSAVPPPVSSPPSNAAARAASERAAAQRAAAERANEKRGQRGHRESAAASLFKDEAIREDGYDPHMSSPDNMIQPDLAKRLREIGVVQPNPTFSNSSTATTTSSQPHSQLEQTENSGPIFPAASQNAVLSALEARRRVQREAEVEFENLGLSSSEGRNFLHAGMIRDILVMRERGANEAAIENRFNLKRGVVKRLGPPHLYKPAVGGEPLPV</sequence>
<evidence type="ECO:0000313" key="3">
    <source>
        <dbReference type="EMBL" id="KAJ4393157.1"/>
    </source>
</evidence>
<evidence type="ECO:0000313" key="4">
    <source>
        <dbReference type="Proteomes" id="UP001140453"/>
    </source>
</evidence>
<feature type="region of interest" description="Disordered" evidence="1">
    <location>
        <begin position="110"/>
        <end position="138"/>
    </location>
</feature>
<dbReference type="Pfam" id="PF22943">
    <property type="entry name" value="HTH_68"/>
    <property type="match status" value="1"/>
</dbReference>
<accession>A0A9W8YYH7</accession>
<name>A0A9W8YYH7_9PEZI</name>
<dbReference type="InterPro" id="IPR054448">
    <property type="entry name" value="HTH_put_ascomycetes"/>
</dbReference>
<feature type="compositionally biased region" description="Basic and acidic residues" evidence="1">
    <location>
        <begin position="52"/>
        <end position="85"/>
    </location>
</feature>
<feature type="compositionally biased region" description="Low complexity" evidence="1">
    <location>
        <begin position="114"/>
        <end position="126"/>
    </location>
</feature>
<dbReference type="AlphaFoldDB" id="A0A9W8YYH7"/>
<keyword evidence="4" id="KW-1185">Reference proteome</keyword>
<protein>
    <recommendedName>
        <fullName evidence="2">Helix-turn-helix domain-containing protein</fullName>
    </recommendedName>
</protein>
<gene>
    <name evidence="3" type="ORF">N0V93_002364</name>
</gene>
<feature type="compositionally biased region" description="Low complexity" evidence="1">
    <location>
        <begin position="33"/>
        <end position="51"/>
    </location>
</feature>
<evidence type="ECO:0000256" key="1">
    <source>
        <dbReference type="SAM" id="MobiDB-lite"/>
    </source>
</evidence>
<evidence type="ECO:0000259" key="2">
    <source>
        <dbReference type="Pfam" id="PF22943"/>
    </source>
</evidence>
<feature type="domain" description="Helix-turn-helix" evidence="2">
    <location>
        <begin position="181"/>
        <end position="222"/>
    </location>
</feature>
<feature type="compositionally biased region" description="Polar residues" evidence="1">
    <location>
        <begin position="1"/>
        <end position="14"/>
    </location>
</feature>
<reference evidence="3" key="1">
    <citation type="submission" date="2022-10" db="EMBL/GenBank/DDBJ databases">
        <title>Tapping the CABI collections for fungal endophytes: first genome assemblies for Collariella, Neodidymelliopsis, Ascochyta clinopodiicola, Didymella pomorum, Didymosphaeria variabile, Neocosmospora piperis and Neocucurbitaria cava.</title>
        <authorList>
            <person name="Hill R."/>
        </authorList>
    </citation>
    <scope>NUCLEOTIDE SEQUENCE</scope>
    <source>
        <strain evidence="3">IMI 355082</strain>
    </source>
</reference>
<dbReference type="OrthoDB" id="4085451at2759"/>
<dbReference type="Proteomes" id="UP001140453">
    <property type="component" value="Unassembled WGS sequence"/>
</dbReference>
<organism evidence="3 4">
    <name type="scientific">Gnomoniopsis smithogilvyi</name>
    <dbReference type="NCBI Taxonomy" id="1191159"/>
    <lineage>
        <taxon>Eukaryota</taxon>
        <taxon>Fungi</taxon>
        <taxon>Dikarya</taxon>
        <taxon>Ascomycota</taxon>
        <taxon>Pezizomycotina</taxon>
        <taxon>Sordariomycetes</taxon>
        <taxon>Sordariomycetidae</taxon>
        <taxon>Diaporthales</taxon>
        <taxon>Gnomoniaceae</taxon>
        <taxon>Gnomoniopsis</taxon>
    </lineage>
</organism>
<feature type="region of interest" description="Disordered" evidence="1">
    <location>
        <begin position="1"/>
        <end position="91"/>
    </location>
</feature>
<dbReference type="EMBL" id="JAPEVB010000002">
    <property type="protein sequence ID" value="KAJ4393157.1"/>
    <property type="molecule type" value="Genomic_DNA"/>
</dbReference>
<comment type="caution">
    <text evidence="3">The sequence shown here is derived from an EMBL/GenBank/DDBJ whole genome shotgun (WGS) entry which is preliminary data.</text>
</comment>
<proteinExistence type="predicted"/>